<evidence type="ECO:0000313" key="2">
    <source>
        <dbReference type="Proteomes" id="UP000187203"/>
    </source>
</evidence>
<gene>
    <name evidence="1" type="ORF">COLO4_36837</name>
</gene>
<name>A0A1R3G4Y7_9ROSI</name>
<proteinExistence type="predicted"/>
<dbReference type="Proteomes" id="UP000187203">
    <property type="component" value="Unassembled WGS sequence"/>
</dbReference>
<comment type="caution">
    <text evidence="1">The sequence shown here is derived from an EMBL/GenBank/DDBJ whole genome shotgun (WGS) entry which is preliminary data.</text>
</comment>
<organism evidence="1 2">
    <name type="scientific">Corchorus olitorius</name>
    <dbReference type="NCBI Taxonomy" id="93759"/>
    <lineage>
        <taxon>Eukaryota</taxon>
        <taxon>Viridiplantae</taxon>
        <taxon>Streptophyta</taxon>
        <taxon>Embryophyta</taxon>
        <taxon>Tracheophyta</taxon>
        <taxon>Spermatophyta</taxon>
        <taxon>Magnoliopsida</taxon>
        <taxon>eudicotyledons</taxon>
        <taxon>Gunneridae</taxon>
        <taxon>Pentapetalae</taxon>
        <taxon>rosids</taxon>
        <taxon>malvids</taxon>
        <taxon>Malvales</taxon>
        <taxon>Malvaceae</taxon>
        <taxon>Grewioideae</taxon>
        <taxon>Apeibeae</taxon>
        <taxon>Corchorus</taxon>
    </lineage>
</organism>
<protein>
    <submittedName>
        <fullName evidence="1">Uncharacterized protein</fullName>
    </submittedName>
</protein>
<dbReference type="AlphaFoldDB" id="A0A1R3G4Y7"/>
<keyword evidence="2" id="KW-1185">Reference proteome</keyword>
<accession>A0A1R3G4Y7</accession>
<reference evidence="2" key="1">
    <citation type="submission" date="2013-09" db="EMBL/GenBank/DDBJ databases">
        <title>Corchorus olitorius genome sequencing.</title>
        <authorList>
            <person name="Alam M."/>
            <person name="Haque M.S."/>
            <person name="Islam M.S."/>
            <person name="Emdad E.M."/>
            <person name="Islam M.M."/>
            <person name="Ahmed B."/>
            <person name="Halim A."/>
            <person name="Hossen Q.M.M."/>
            <person name="Hossain M.Z."/>
            <person name="Ahmed R."/>
            <person name="Khan M.M."/>
            <person name="Islam R."/>
            <person name="Rashid M.M."/>
            <person name="Khan S.A."/>
            <person name="Rahman M.S."/>
            <person name="Alam M."/>
            <person name="Yahiya A.S."/>
            <person name="Khan M.S."/>
            <person name="Azam M.S."/>
            <person name="Haque T."/>
            <person name="Lashkar M.Z.H."/>
            <person name="Akhand A.I."/>
            <person name="Morshed G."/>
            <person name="Roy S."/>
            <person name="Uddin K.S."/>
            <person name="Rabeya T."/>
            <person name="Hossain A.S."/>
            <person name="Chowdhury A."/>
            <person name="Snigdha A.R."/>
            <person name="Mortoza M.S."/>
            <person name="Matin S.A."/>
            <person name="Hoque S.M.E."/>
            <person name="Islam M.K."/>
            <person name="Roy D.K."/>
            <person name="Haider R."/>
            <person name="Moosa M.M."/>
            <person name="Elias S.M."/>
            <person name="Hasan A.M."/>
            <person name="Jahan S."/>
            <person name="Shafiuddin M."/>
            <person name="Mahmood N."/>
            <person name="Shommy N.S."/>
        </authorList>
    </citation>
    <scope>NUCLEOTIDE SEQUENCE [LARGE SCALE GENOMIC DNA]</scope>
    <source>
        <strain evidence="2">cv. O-4</strain>
    </source>
</reference>
<evidence type="ECO:0000313" key="1">
    <source>
        <dbReference type="EMBL" id="OMO53117.1"/>
    </source>
</evidence>
<sequence length="34" mass="3911">MRERVCKNLMPTLCEGELASEVILAAEVAFWWLT</sequence>
<dbReference type="EMBL" id="AWUE01023651">
    <property type="protein sequence ID" value="OMO53117.1"/>
    <property type="molecule type" value="Genomic_DNA"/>
</dbReference>